<feature type="transmembrane region" description="Helical" evidence="1">
    <location>
        <begin position="103"/>
        <end position="122"/>
    </location>
</feature>
<keyword evidence="3" id="KW-1185">Reference proteome</keyword>
<reference evidence="2 3" key="1">
    <citation type="submission" date="2018-06" db="EMBL/GenBank/DDBJ databases">
        <title>Genomic Encyclopedia of Type Strains, Phase III (KMG-III): the genomes of soil and plant-associated and newly described type strains.</title>
        <authorList>
            <person name="Whitman W."/>
        </authorList>
    </citation>
    <scope>NUCLEOTIDE SEQUENCE [LARGE SCALE GENOMIC DNA]</scope>
    <source>
        <strain evidence="2 3">JA737</strain>
    </source>
</reference>
<accession>A0A318UD36</accession>
<keyword evidence="1" id="KW-0812">Transmembrane</keyword>
<feature type="transmembrane region" description="Helical" evidence="1">
    <location>
        <begin position="6"/>
        <end position="32"/>
    </location>
</feature>
<feature type="transmembrane region" description="Helical" evidence="1">
    <location>
        <begin position="192"/>
        <end position="211"/>
    </location>
</feature>
<comment type="caution">
    <text evidence="2">The sequence shown here is derived from an EMBL/GenBank/DDBJ whole genome shotgun (WGS) entry which is preliminary data.</text>
</comment>
<evidence type="ECO:0000313" key="2">
    <source>
        <dbReference type="EMBL" id="PYF10270.1"/>
    </source>
</evidence>
<keyword evidence="1" id="KW-1133">Transmembrane helix</keyword>
<evidence type="ECO:0000313" key="3">
    <source>
        <dbReference type="Proteomes" id="UP000247727"/>
    </source>
</evidence>
<protein>
    <submittedName>
        <fullName evidence="2">Uncharacterized protein</fullName>
    </submittedName>
</protein>
<dbReference type="EMBL" id="QJTK01000005">
    <property type="protein sequence ID" value="PYF10270.1"/>
    <property type="molecule type" value="Genomic_DNA"/>
</dbReference>
<keyword evidence="1" id="KW-0472">Membrane</keyword>
<feature type="transmembrane region" description="Helical" evidence="1">
    <location>
        <begin position="262"/>
        <end position="284"/>
    </location>
</feature>
<organism evidence="2 3">
    <name type="scientific">Rhodobacter viridis</name>
    <dbReference type="NCBI Taxonomy" id="1054202"/>
    <lineage>
        <taxon>Bacteria</taxon>
        <taxon>Pseudomonadati</taxon>
        <taxon>Pseudomonadota</taxon>
        <taxon>Alphaproteobacteria</taxon>
        <taxon>Rhodobacterales</taxon>
        <taxon>Rhodobacter group</taxon>
        <taxon>Rhodobacter</taxon>
    </lineage>
</organism>
<sequence>MIFHTPILTLLLVSALAALVALWSAGFGLSVLRRWDLASCSRGQLMMERRTELVSTLFAMVMAAEAAALSLFIFNADRMAALFVGAMCAVGTLNVNGYGFPALYAQIATFFAAAVWLVLDHVDRLGRDYPLTRAKYAAVLAIAPLVLLSGGLQLAYFLNLRTDVITSCCSKLFTPANAGISDEMAGVDPATALWALGIAGGLVAATGIRALRSGRGHGLFALAGAGYFGAALVAMVSTIALYLYENPNHHCPFCILKPDYGYIGYAFYLPLFGATALALGLGAASPFAARASLRAPLPAVMRRLTLWALAGFAAYGLVTVWVILRSHLILFG</sequence>
<dbReference type="RefSeq" id="WP_110805450.1">
    <property type="nucleotide sequence ID" value="NZ_QJTK01000005.1"/>
</dbReference>
<feature type="transmembrane region" description="Helical" evidence="1">
    <location>
        <begin position="304"/>
        <end position="324"/>
    </location>
</feature>
<proteinExistence type="predicted"/>
<feature type="transmembrane region" description="Helical" evidence="1">
    <location>
        <begin position="134"/>
        <end position="157"/>
    </location>
</feature>
<evidence type="ECO:0000256" key="1">
    <source>
        <dbReference type="SAM" id="Phobius"/>
    </source>
</evidence>
<feature type="transmembrane region" description="Helical" evidence="1">
    <location>
        <begin position="218"/>
        <end position="242"/>
    </location>
</feature>
<dbReference type="AlphaFoldDB" id="A0A318UD36"/>
<dbReference type="Proteomes" id="UP000247727">
    <property type="component" value="Unassembled WGS sequence"/>
</dbReference>
<name>A0A318UD36_9RHOB</name>
<gene>
    <name evidence="2" type="ORF">C8J30_10579</name>
</gene>
<dbReference type="OrthoDB" id="9788139at2"/>
<feature type="transmembrane region" description="Helical" evidence="1">
    <location>
        <begin position="53"/>
        <end position="74"/>
    </location>
</feature>